<dbReference type="GeneID" id="28734419"/>
<comment type="caution">
    <text evidence="8">The sequence shown here is derived from an EMBL/GenBank/DDBJ whole genome shotgun (WGS) entry which is preliminary data.</text>
</comment>
<keyword evidence="3 6" id="KW-1133">Transmembrane helix</keyword>
<feature type="transmembrane region" description="Helical" evidence="6">
    <location>
        <begin position="422"/>
        <end position="446"/>
    </location>
</feature>
<dbReference type="CDD" id="cd17323">
    <property type="entry name" value="MFS_Tpo1_MDR_like"/>
    <property type="match status" value="1"/>
</dbReference>
<feature type="transmembrane region" description="Helical" evidence="6">
    <location>
        <begin position="458"/>
        <end position="478"/>
    </location>
</feature>
<dbReference type="GO" id="GO:0015244">
    <property type="term" value="F:fluconazole transmembrane transporter activity"/>
    <property type="evidence" value="ECO:0007669"/>
    <property type="project" value="TreeGrafter"/>
</dbReference>
<feature type="transmembrane region" description="Helical" evidence="6">
    <location>
        <begin position="83"/>
        <end position="103"/>
    </location>
</feature>
<dbReference type="EMBL" id="LFJN01000002">
    <property type="protein sequence ID" value="KPI44832.1"/>
    <property type="molecule type" value="Genomic_DNA"/>
</dbReference>
<proteinExistence type="predicted"/>
<feature type="transmembrane region" description="Helical" evidence="6">
    <location>
        <begin position="212"/>
        <end position="233"/>
    </location>
</feature>
<feature type="compositionally biased region" description="Basic and acidic residues" evidence="5">
    <location>
        <begin position="49"/>
        <end position="58"/>
    </location>
</feature>
<dbReference type="InterPro" id="IPR011701">
    <property type="entry name" value="MFS"/>
</dbReference>
<feature type="domain" description="Major facilitator superfamily (MFS) profile" evidence="7">
    <location>
        <begin position="85"/>
        <end position="514"/>
    </location>
</feature>
<protein>
    <submittedName>
        <fullName evidence="8">Transporter mfs1</fullName>
    </submittedName>
</protein>
<feature type="transmembrane region" description="Helical" evidence="6">
    <location>
        <begin position="490"/>
        <end position="510"/>
    </location>
</feature>
<reference evidence="8 9" key="1">
    <citation type="submission" date="2015-06" db="EMBL/GenBank/DDBJ databases">
        <title>Draft genome of the ant-associated black yeast Phialophora attae CBS 131958.</title>
        <authorList>
            <person name="Moreno L.F."/>
            <person name="Stielow B.J."/>
            <person name="de Hoog S."/>
            <person name="Vicente V.A."/>
            <person name="Weiss V.A."/>
            <person name="de Vries M."/>
            <person name="Cruz L.M."/>
            <person name="Souza E.M."/>
        </authorList>
    </citation>
    <scope>NUCLEOTIDE SEQUENCE [LARGE SCALE GENOMIC DNA]</scope>
    <source>
        <strain evidence="8 9">CBS 131958</strain>
    </source>
</reference>
<gene>
    <name evidence="8" type="ORF">AB675_2559</name>
</gene>
<evidence type="ECO:0000256" key="6">
    <source>
        <dbReference type="SAM" id="Phobius"/>
    </source>
</evidence>
<feature type="transmembrane region" description="Helical" evidence="6">
    <location>
        <begin position="154"/>
        <end position="171"/>
    </location>
</feature>
<feature type="transmembrane region" description="Helical" evidence="6">
    <location>
        <begin position="123"/>
        <end position="142"/>
    </location>
</feature>
<dbReference type="PROSITE" id="PS50850">
    <property type="entry name" value="MFS"/>
    <property type="match status" value="1"/>
</dbReference>
<dbReference type="AlphaFoldDB" id="A0A0N1I0A4"/>
<sequence length="525" mass="57566">MATQLAKNSALSALLQVSRGKVPNYSRTGVNVKDIETTSVDGTITPPPEVEKDEQSSEREEIVTWNGKDDPDNPQNWPIAHKMWVTILLSVYTFAIYVGSSIYTPAQPYVQEQFHVGNTAGSLGLALYVLGYGVGCLLFSPLSEIPAIGRNPPYAISGSLFVILCIPTSLVENYAGLMVLRFLLGFMGSPCLATAAASLADVWTPPQMPFAIAIWSVVASGSPAVGPTLSAYAIEALDWHWHSWILLMLAGPVVALMICTMPETSPETILYYRAKRLRQEGHKNATSAAEQKQKNMSINDMVMYYMVKPFELNAKDPAILFTTIYLGLLYGIFYSYFESLPLVYPVFYNFPATSVALVFLTVILGALVAFCLQIVYLMKAVFPRLQAGTFGELENFLIGGVVTGPLVTIGLFIFAWTSRPSIHWIVPTIGLSMIITGIYTVAQSIFQYLPQIYPRYAASIFALNSLSRSLFAVAAILYSHPMLEALGIDGGISLDAGLMLLCNLGMVVLWKYGKKLRERSTFAES</sequence>
<dbReference type="VEuPathDB" id="FungiDB:AB675_2559"/>
<dbReference type="Gene3D" id="1.20.1250.20">
    <property type="entry name" value="MFS general substrate transporter like domains"/>
    <property type="match status" value="1"/>
</dbReference>
<evidence type="ECO:0000256" key="2">
    <source>
        <dbReference type="ARBA" id="ARBA00022692"/>
    </source>
</evidence>
<dbReference type="PANTHER" id="PTHR23502">
    <property type="entry name" value="MAJOR FACILITATOR SUPERFAMILY"/>
    <property type="match status" value="1"/>
</dbReference>
<dbReference type="STRING" id="1664694.A0A0N1I0A4"/>
<dbReference type="SUPFAM" id="SSF103473">
    <property type="entry name" value="MFS general substrate transporter"/>
    <property type="match status" value="1"/>
</dbReference>
<dbReference type="GO" id="GO:1990961">
    <property type="term" value="P:xenobiotic detoxification by transmembrane export across the plasma membrane"/>
    <property type="evidence" value="ECO:0007669"/>
    <property type="project" value="TreeGrafter"/>
</dbReference>
<accession>A0A0N1I0A4</accession>
<keyword evidence="9" id="KW-1185">Reference proteome</keyword>
<evidence type="ECO:0000313" key="9">
    <source>
        <dbReference type="Proteomes" id="UP000038010"/>
    </source>
</evidence>
<feature type="transmembrane region" description="Helical" evidence="6">
    <location>
        <begin position="318"/>
        <end position="337"/>
    </location>
</feature>
<keyword evidence="2 6" id="KW-0812">Transmembrane</keyword>
<dbReference type="Pfam" id="PF07690">
    <property type="entry name" value="MFS_1"/>
    <property type="match status" value="1"/>
</dbReference>
<dbReference type="GO" id="GO:0005886">
    <property type="term" value="C:plasma membrane"/>
    <property type="evidence" value="ECO:0007669"/>
    <property type="project" value="TreeGrafter"/>
</dbReference>
<evidence type="ECO:0000256" key="1">
    <source>
        <dbReference type="ARBA" id="ARBA00004141"/>
    </source>
</evidence>
<feature type="transmembrane region" description="Helical" evidence="6">
    <location>
        <begin position="239"/>
        <end position="259"/>
    </location>
</feature>
<feature type="transmembrane region" description="Helical" evidence="6">
    <location>
        <begin position="357"/>
        <end position="376"/>
    </location>
</feature>
<evidence type="ECO:0000256" key="5">
    <source>
        <dbReference type="SAM" id="MobiDB-lite"/>
    </source>
</evidence>
<dbReference type="RefSeq" id="XP_018004795.1">
    <property type="nucleotide sequence ID" value="XM_018142539.1"/>
</dbReference>
<dbReference type="InterPro" id="IPR036259">
    <property type="entry name" value="MFS_trans_sf"/>
</dbReference>
<feature type="transmembrane region" description="Helical" evidence="6">
    <location>
        <begin position="396"/>
        <end position="416"/>
    </location>
</feature>
<dbReference type="PANTHER" id="PTHR23502:SF23">
    <property type="entry name" value="FLUCONAZOLE RESISTANCE PROTEIN 1"/>
    <property type="match status" value="1"/>
</dbReference>
<name>A0A0N1I0A4_9EURO</name>
<feature type="region of interest" description="Disordered" evidence="5">
    <location>
        <begin position="36"/>
        <end position="58"/>
    </location>
</feature>
<organism evidence="8 9">
    <name type="scientific">Cyphellophora attinorum</name>
    <dbReference type="NCBI Taxonomy" id="1664694"/>
    <lineage>
        <taxon>Eukaryota</taxon>
        <taxon>Fungi</taxon>
        <taxon>Dikarya</taxon>
        <taxon>Ascomycota</taxon>
        <taxon>Pezizomycotina</taxon>
        <taxon>Eurotiomycetes</taxon>
        <taxon>Chaetothyriomycetidae</taxon>
        <taxon>Chaetothyriales</taxon>
        <taxon>Cyphellophoraceae</taxon>
        <taxon>Cyphellophora</taxon>
    </lineage>
</organism>
<evidence type="ECO:0000313" key="8">
    <source>
        <dbReference type="EMBL" id="KPI44832.1"/>
    </source>
</evidence>
<comment type="subcellular location">
    <subcellularLocation>
        <location evidence="1">Membrane</location>
        <topology evidence="1">Multi-pass membrane protein</topology>
    </subcellularLocation>
</comment>
<keyword evidence="4 6" id="KW-0472">Membrane</keyword>
<dbReference type="InterPro" id="IPR020846">
    <property type="entry name" value="MFS_dom"/>
</dbReference>
<feature type="transmembrane region" description="Helical" evidence="6">
    <location>
        <begin position="177"/>
        <end position="200"/>
    </location>
</feature>
<evidence type="ECO:0000259" key="7">
    <source>
        <dbReference type="PROSITE" id="PS50850"/>
    </source>
</evidence>
<evidence type="ECO:0000256" key="3">
    <source>
        <dbReference type="ARBA" id="ARBA00022989"/>
    </source>
</evidence>
<dbReference type="OrthoDB" id="3357846at2759"/>
<dbReference type="Proteomes" id="UP000038010">
    <property type="component" value="Unassembled WGS sequence"/>
</dbReference>
<evidence type="ECO:0000256" key="4">
    <source>
        <dbReference type="ARBA" id="ARBA00023136"/>
    </source>
</evidence>